<protein>
    <submittedName>
        <fullName evidence="6">OmpA family protein</fullName>
    </submittedName>
</protein>
<dbReference type="Proteomes" id="UP001201397">
    <property type="component" value="Unassembled WGS sequence"/>
</dbReference>
<dbReference type="Pfam" id="PF00691">
    <property type="entry name" value="OmpA"/>
    <property type="match status" value="1"/>
</dbReference>
<organism evidence="6 7">
    <name type="scientific">Neisseria lisongii</name>
    <dbReference type="NCBI Taxonomy" id="2912188"/>
    <lineage>
        <taxon>Bacteria</taxon>
        <taxon>Pseudomonadati</taxon>
        <taxon>Pseudomonadota</taxon>
        <taxon>Betaproteobacteria</taxon>
        <taxon>Neisseriales</taxon>
        <taxon>Neisseriaceae</taxon>
        <taxon>Neisseria</taxon>
    </lineage>
</organism>
<dbReference type="PANTHER" id="PTHR30329">
    <property type="entry name" value="STATOR ELEMENT OF FLAGELLAR MOTOR COMPLEX"/>
    <property type="match status" value="1"/>
</dbReference>
<dbReference type="InterPro" id="IPR006664">
    <property type="entry name" value="OMP_bac"/>
</dbReference>
<proteinExistence type="predicted"/>
<evidence type="ECO:0000256" key="2">
    <source>
        <dbReference type="ARBA" id="ARBA00023136"/>
    </source>
</evidence>
<name>A0AAW5AHI3_9NEIS</name>
<comment type="caution">
    <text evidence="6">The sequence shown here is derived from an EMBL/GenBank/DDBJ whole genome shotgun (WGS) entry which is preliminary data.</text>
</comment>
<evidence type="ECO:0000256" key="3">
    <source>
        <dbReference type="ARBA" id="ARBA00023237"/>
    </source>
</evidence>
<keyword evidence="3" id="KW-0998">Cell outer membrane</keyword>
<dbReference type="Gene3D" id="3.30.1330.60">
    <property type="entry name" value="OmpA-like domain"/>
    <property type="match status" value="1"/>
</dbReference>
<keyword evidence="2 4" id="KW-0472">Membrane</keyword>
<evidence type="ECO:0000313" key="6">
    <source>
        <dbReference type="EMBL" id="MCF7529363.1"/>
    </source>
</evidence>
<dbReference type="SUPFAM" id="SSF103088">
    <property type="entry name" value="OmpA-like"/>
    <property type="match status" value="1"/>
</dbReference>
<dbReference type="GO" id="GO:0009279">
    <property type="term" value="C:cell outer membrane"/>
    <property type="evidence" value="ECO:0007669"/>
    <property type="project" value="UniProtKB-SubCell"/>
</dbReference>
<feature type="domain" description="OmpA-like" evidence="5">
    <location>
        <begin position="1"/>
        <end position="113"/>
    </location>
</feature>
<dbReference type="EMBL" id="JAKKDL010000003">
    <property type="protein sequence ID" value="MCF7529363.1"/>
    <property type="molecule type" value="Genomic_DNA"/>
</dbReference>
<dbReference type="InterPro" id="IPR036737">
    <property type="entry name" value="OmpA-like_sf"/>
</dbReference>
<evidence type="ECO:0000256" key="1">
    <source>
        <dbReference type="ARBA" id="ARBA00004442"/>
    </source>
</evidence>
<sequence>MNDILPNGREEIAAVARDIAEYPVKIRLIEVIGHTDPRGSDAYNQRLSEQRAVTVGNLLVQGGAPASLIRAEGRGERQPVVSGCEARYKGNREAVNRCNQPNRRVEVKVHAAK</sequence>
<dbReference type="PRINTS" id="PR01021">
    <property type="entry name" value="OMPADOMAIN"/>
</dbReference>
<evidence type="ECO:0000313" key="7">
    <source>
        <dbReference type="Proteomes" id="UP001201397"/>
    </source>
</evidence>
<dbReference type="PROSITE" id="PS51123">
    <property type="entry name" value="OMPA_2"/>
    <property type="match status" value="1"/>
</dbReference>
<dbReference type="InterPro" id="IPR006665">
    <property type="entry name" value="OmpA-like"/>
</dbReference>
<dbReference type="InterPro" id="IPR050330">
    <property type="entry name" value="Bact_OuterMem_StrucFunc"/>
</dbReference>
<dbReference type="CDD" id="cd07185">
    <property type="entry name" value="OmpA_C-like"/>
    <property type="match status" value="1"/>
</dbReference>
<gene>
    <name evidence="6" type="ORF">L4H06_03825</name>
</gene>
<evidence type="ECO:0000259" key="5">
    <source>
        <dbReference type="PROSITE" id="PS51123"/>
    </source>
</evidence>
<dbReference type="PANTHER" id="PTHR30329:SF21">
    <property type="entry name" value="LIPOPROTEIN YIAD-RELATED"/>
    <property type="match status" value="1"/>
</dbReference>
<accession>A0AAW5AHI3</accession>
<evidence type="ECO:0000256" key="4">
    <source>
        <dbReference type="PROSITE-ProRule" id="PRU00473"/>
    </source>
</evidence>
<comment type="subcellular location">
    <subcellularLocation>
        <location evidence="1">Cell outer membrane</location>
    </subcellularLocation>
</comment>
<dbReference type="AlphaFoldDB" id="A0AAW5AHI3"/>
<reference evidence="6" key="1">
    <citation type="submission" date="2022-01" db="EMBL/GenBank/DDBJ databases">
        <title>Neisseria sp. ZJ104.</title>
        <authorList>
            <person name="Yang C."/>
        </authorList>
    </citation>
    <scope>NUCLEOTIDE SEQUENCE</scope>
    <source>
        <strain evidence="6">ZJ104</strain>
    </source>
</reference>